<protein>
    <submittedName>
        <fullName evidence="2">Uncharacterized protein</fullName>
    </submittedName>
</protein>
<dbReference type="RefSeq" id="WP_146430116.1">
    <property type="nucleotide sequence ID" value="NZ_SJPF01000002.1"/>
</dbReference>
<accession>A0A5C5V6G9</accession>
<gene>
    <name evidence="2" type="ORF">Enr8_15410</name>
</gene>
<organism evidence="2 3">
    <name type="scientific">Blastopirellula retiformator</name>
    <dbReference type="NCBI Taxonomy" id="2527970"/>
    <lineage>
        <taxon>Bacteria</taxon>
        <taxon>Pseudomonadati</taxon>
        <taxon>Planctomycetota</taxon>
        <taxon>Planctomycetia</taxon>
        <taxon>Pirellulales</taxon>
        <taxon>Pirellulaceae</taxon>
        <taxon>Blastopirellula</taxon>
    </lineage>
</organism>
<keyword evidence="3" id="KW-1185">Reference proteome</keyword>
<dbReference type="EMBL" id="SJPF01000002">
    <property type="protein sequence ID" value="TWT34148.1"/>
    <property type="molecule type" value="Genomic_DNA"/>
</dbReference>
<evidence type="ECO:0000256" key="1">
    <source>
        <dbReference type="SAM" id="MobiDB-lite"/>
    </source>
</evidence>
<dbReference type="Gene3D" id="3.40.1000.10">
    <property type="entry name" value="Mog1/PsbP, alpha/beta/alpha sandwich"/>
    <property type="match status" value="1"/>
</dbReference>
<evidence type="ECO:0000313" key="3">
    <source>
        <dbReference type="Proteomes" id="UP000318878"/>
    </source>
</evidence>
<dbReference type="Proteomes" id="UP000318878">
    <property type="component" value="Unassembled WGS sequence"/>
</dbReference>
<reference evidence="2 3" key="1">
    <citation type="submission" date="2019-02" db="EMBL/GenBank/DDBJ databases">
        <title>Deep-cultivation of Planctomycetes and their phenomic and genomic characterization uncovers novel biology.</title>
        <authorList>
            <person name="Wiegand S."/>
            <person name="Jogler M."/>
            <person name="Boedeker C."/>
            <person name="Pinto D."/>
            <person name="Vollmers J."/>
            <person name="Rivas-Marin E."/>
            <person name="Kohn T."/>
            <person name="Peeters S.H."/>
            <person name="Heuer A."/>
            <person name="Rast P."/>
            <person name="Oberbeckmann S."/>
            <person name="Bunk B."/>
            <person name="Jeske O."/>
            <person name="Meyerdierks A."/>
            <person name="Storesund J.E."/>
            <person name="Kallscheuer N."/>
            <person name="Luecker S."/>
            <person name="Lage O.M."/>
            <person name="Pohl T."/>
            <person name="Merkel B.J."/>
            <person name="Hornburger P."/>
            <person name="Mueller R.-W."/>
            <person name="Bruemmer F."/>
            <person name="Labrenz M."/>
            <person name="Spormann A.M."/>
            <person name="Op Den Camp H."/>
            <person name="Overmann J."/>
            <person name="Amann R."/>
            <person name="Jetten M.S.M."/>
            <person name="Mascher T."/>
            <person name="Medema M.H."/>
            <person name="Devos D.P."/>
            <person name="Kaster A.-K."/>
            <person name="Ovreas L."/>
            <person name="Rohde M."/>
            <person name="Galperin M.Y."/>
            <person name="Jogler C."/>
        </authorList>
    </citation>
    <scope>NUCLEOTIDE SEQUENCE [LARGE SCALE GENOMIC DNA]</scope>
    <source>
        <strain evidence="2 3">Enr8</strain>
    </source>
</reference>
<evidence type="ECO:0000313" key="2">
    <source>
        <dbReference type="EMBL" id="TWT34148.1"/>
    </source>
</evidence>
<dbReference type="AlphaFoldDB" id="A0A5C5V6G9"/>
<sequence>MNQPNAAIRPALILLLIAGCAAEAPRPESEPKPPAAAQTQTSDAGEPIEFPEFGLALVTPPGFVESDKFAGFIEEGNTGAVMLTYLPAPFEEMRSTFLTEAIERNPNVKVIDQQQLQVQGMDGYLTEANALQGLQGLRQWNLAFGDDKQTYIVAGIVPKERADELRAKFVKCLASVTIIPRVRPVLHEYEVVEGLKETPETFVKGATLMSVSGTEEDVTGDAVRFIILPMRERRNVSDVLPDIVKSQLAAYAIVAPDQMESEQEVTIDGLQGIELKTHGIARNTEDKQVAIYYVGLAFPEGGYVSLVGVCPAADEEEWFPKFEQGAKSYRRKKDS</sequence>
<dbReference type="OrthoDB" id="569747at2"/>
<proteinExistence type="predicted"/>
<feature type="region of interest" description="Disordered" evidence="1">
    <location>
        <begin position="24"/>
        <end position="43"/>
    </location>
</feature>
<comment type="caution">
    <text evidence="2">The sequence shown here is derived from an EMBL/GenBank/DDBJ whole genome shotgun (WGS) entry which is preliminary data.</text>
</comment>
<name>A0A5C5V6G9_9BACT</name>